<protein>
    <submittedName>
        <fullName evidence="2">Restriction endonuclease</fullName>
        <ecNumber evidence="2">2.1.1.72</ecNumber>
    </submittedName>
</protein>
<dbReference type="InterPro" id="IPR011856">
    <property type="entry name" value="tRNA_endonuc-like_dom_sf"/>
</dbReference>
<dbReference type="GO" id="GO:0009007">
    <property type="term" value="F:site-specific DNA-methyltransferase (adenine-specific) activity"/>
    <property type="evidence" value="ECO:0007669"/>
    <property type="project" value="UniProtKB-EC"/>
</dbReference>
<dbReference type="EC" id="2.1.1.72" evidence="2"/>
<dbReference type="GO" id="GO:0032259">
    <property type="term" value="P:methylation"/>
    <property type="evidence" value="ECO:0007669"/>
    <property type="project" value="UniProtKB-KW"/>
</dbReference>
<proteinExistence type="predicted"/>
<dbReference type="PANTHER" id="PTHR30015">
    <property type="entry name" value="MRR RESTRICTION SYSTEM PROTEIN"/>
    <property type="match status" value="1"/>
</dbReference>
<organism evidence="2">
    <name type="scientific">mine drainage metagenome</name>
    <dbReference type="NCBI Taxonomy" id="410659"/>
    <lineage>
        <taxon>unclassified sequences</taxon>
        <taxon>metagenomes</taxon>
        <taxon>ecological metagenomes</taxon>
    </lineage>
</organism>
<keyword evidence="2" id="KW-0540">Nuclease</keyword>
<comment type="caution">
    <text evidence="2">The sequence shown here is derived from an EMBL/GenBank/DDBJ whole genome shotgun (WGS) entry which is preliminary data.</text>
</comment>
<reference evidence="2" key="2">
    <citation type="journal article" date="2014" name="ISME J.">
        <title>Microbial stratification in low pH oxic and suboxic macroscopic growths along an acid mine drainage.</title>
        <authorList>
            <person name="Mendez-Garcia C."/>
            <person name="Mesa V."/>
            <person name="Sprenger R.R."/>
            <person name="Richter M."/>
            <person name="Diez M.S."/>
            <person name="Solano J."/>
            <person name="Bargiela R."/>
            <person name="Golyshina O.V."/>
            <person name="Manteca A."/>
            <person name="Ramos J.L."/>
            <person name="Gallego J.R."/>
            <person name="Llorente I."/>
            <person name="Martins Dos Santos V.A."/>
            <person name="Jensen O.N."/>
            <person name="Pelaez A.I."/>
            <person name="Sanchez J."/>
            <person name="Ferrer M."/>
        </authorList>
    </citation>
    <scope>NUCLEOTIDE SEQUENCE</scope>
</reference>
<dbReference type="AlphaFoldDB" id="T0ZT93"/>
<dbReference type="Pfam" id="PF04471">
    <property type="entry name" value="Mrr_cat"/>
    <property type="match status" value="1"/>
</dbReference>
<dbReference type="EMBL" id="AUZY01011991">
    <property type="protein sequence ID" value="EQD31889.1"/>
    <property type="molecule type" value="Genomic_DNA"/>
</dbReference>
<dbReference type="SUPFAM" id="SSF52980">
    <property type="entry name" value="Restriction endonuclease-like"/>
    <property type="match status" value="1"/>
</dbReference>
<dbReference type="GO" id="GO:0009307">
    <property type="term" value="P:DNA restriction-modification system"/>
    <property type="evidence" value="ECO:0007669"/>
    <property type="project" value="InterPro"/>
</dbReference>
<sequence>MDGVGVYQLSLVSFPIYFQCKRYKGSVSSGAVRDFRGAMAGRGEKGLLITTGTFTRDARDEASRDGAPPVELISGDDLCSLLKQYSLGVKTEHKMVETVTVAPEYFDEV</sequence>
<keyword evidence="2" id="KW-0255">Endonuclease</keyword>
<evidence type="ECO:0000259" key="1">
    <source>
        <dbReference type="Pfam" id="PF04471"/>
    </source>
</evidence>
<feature type="domain" description="Restriction endonuclease type IV Mrr" evidence="1">
    <location>
        <begin position="11"/>
        <end position="82"/>
    </location>
</feature>
<keyword evidence="2" id="KW-0378">Hydrolase</keyword>
<keyword evidence="2" id="KW-0808">Transferase</keyword>
<name>T0ZT93_9ZZZZ</name>
<keyword evidence="2" id="KW-0489">Methyltransferase</keyword>
<accession>T0ZT93</accession>
<dbReference type="GO" id="GO:0003677">
    <property type="term" value="F:DNA binding"/>
    <property type="evidence" value="ECO:0007669"/>
    <property type="project" value="InterPro"/>
</dbReference>
<dbReference type="InterPro" id="IPR007560">
    <property type="entry name" value="Restrct_endonuc_IV_Mrr"/>
</dbReference>
<dbReference type="GO" id="GO:0015666">
    <property type="term" value="F:restriction endodeoxyribonuclease activity"/>
    <property type="evidence" value="ECO:0007669"/>
    <property type="project" value="TreeGrafter"/>
</dbReference>
<gene>
    <name evidence="2" type="ORF">B1B_17939</name>
</gene>
<reference evidence="2" key="1">
    <citation type="submission" date="2013-08" db="EMBL/GenBank/DDBJ databases">
        <authorList>
            <person name="Mendez C."/>
            <person name="Richter M."/>
            <person name="Ferrer M."/>
            <person name="Sanchez J."/>
        </authorList>
    </citation>
    <scope>NUCLEOTIDE SEQUENCE</scope>
</reference>
<evidence type="ECO:0000313" key="2">
    <source>
        <dbReference type="EMBL" id="EQD31889.1"/>
    </source>
</evidence>
<dbReference type="PANTHER" id="PTHR30015:SF7">
    <property type="entry name" value="TYPE IV METHYL-DIRECTED RESTRICTION ENZYME ECOKMRR"/>
    <property type="match status" value="1"/>
</dbReference>
<dbReference type="InterPro" id="IPR011335">
    <property type="entry name" value="Restrct_endonuc-II-like"/>
</dbReference>
<dbReference type="InterPro" id="IPR052906">
    <property type="entry name" value="Type_IV_Methyl-Rstrct_Enzyme"/>
</dbReference>
<dbReference type="Gene3D" id="3.40.1350.10">
    <property type="match status" value="1"/>
</dbReference>